<accession>A0A853GXT8</accession>
<dbReference type="AlphaFoldDB" id="A0A853GXT8"/>
<dbReference type="OrthoDB" id="9799145at2"/>
<sequence>MTQLPRPCPLCHEAGGTLVWQNPQLRVIAVDEPSHPGFTRVIWQDHITEMTQLPSQARNHFMEAVWLVEQVQRQMLQPDKINLAQFGNMVPHLHWHIIPRWADDSHFPEAIWAAAPLRTPEQKTAWVQHKANVNKLLPQYWAALQATLQRNNIGITPKS</sequence>
<comment type="caution">
    <text evidence="3">The sequence shown here is derived from an EMBL/GenBank/DDBJ whole genome shotgun (WGS) entry which is preliminary data.</text>
</comment>
<proteinExistence type="predicted"/>
<organism evidence="3 4">
    <name type="scientific">Pollutimonas harenae</name>
    <dbReference type="NCBI Taxonomy" id="657015"/>
    <lineage>
        <taxon>Bacteria</taxon>
        <taxon>Pseudomonadati</taxon>
        <taxon>Pseudomonadota</taxon>
        <taxon>Betaproteobacteria</taxon>
        <taxon>Burkholderiales</taxon>
        <taxon>Alcaligenaceae</taxon>
        <taxon>Pollutimonas</taxon>
    </lineage>
</organism>
<dbReference type="EMBL" id="JACCEV010000001">
    <property type="protein sequence ID" value="NYT84942.1"/>
    <property type="molecule type" value="Genomic_DNA"/>
</dbReference>
<evidence type="ECO:0000313" key="4">
    <source>
        <dbReference type="Proteomes" id="UP000554144"/>
    </source>
</evidence>
<gene>
    <name evidence="3" type="ORF">H0A62_04930</name>
</gene>
<name>A0A853GXT8_9BURK</name>
<feature type="domain" description="HIT" evidence="2">
    <location>
        <begin position="6"/>
        <end position="107"/>
    </location>
</feature>
<protein>
    <submittedName>
        <fullName evidence="3">HIT family protein</fullName>
    </submittedName>
</protein>
<dbReference type="PROSITE" id="PS51084">
    <property type="entry name" value="HIT_2"/>
    <property type="match status" value="1"/>
</dbReference>
<evidence type="ECO:0000259" key="2">
    <source>
        <dbReference type="PROSITE" id="PS51084"/>
    </source>
</evidence>
<dbReference type="InterPro" id="IPR036265">
    <property type="entry name" value="HIT-like_sf"/>
</dbReference>
<reference evidence="3 4" key="1">
    <citation type="submission" date="2020-07" db="EMBL/GenBank/DDBJ databases">
        <title>Taxonomic revisions and descriptions of new bacterial species based on genomic comparisons in the high-G+C-content subgroup of the family Alcaligenaceae.</title>
        <authorList>
            <person name="Szabo A."/>
            <person name="Felfoldi T."/>
        </authorList>
    </citation>
    <scope>NUCLEOTIDE SEQUENCE [LARGE SCALE GENOMIC DNA]</scope>
    <source>
        <strain evidence="3 4">DSM 25667</strain>
    </source>
</reference>
<feature type="short sequence motif" description="Histidine triad motif" evidence="1">
    <location>
        <begin position="92"/>
        <end position="96"/>
    </location>
</feature>
<evidence type="ECO:0000313" key="3">
    <source>
        <dbReference type="EMBL" id="NYT84942.1"/>
    </source>
</evidence>
<keyword evidence="4" id="KW-1185">Reference proteome</keyword>
<dbReference type="SUPFAM" id="SSF54197">
    <property type="entry name" value="HIT-like"/>
    <property type="match status" value="1"/>
</dbReference>
<dbReference type="GO" id="GO:0003824">
    <property type="term" value="F:catalytic activity"/>
    <property type="evidence" value="ECO:0007669"/>
    <property type="project" value="InterPro"/>
</dbReference>
<dbReference type="Pfam" id="PF01230">
    <property type="entry name" value="HIT"/>
    <property type="match status" value="1"/>
</dbReference>
<dbReference type="InterPro" id="IPR011146">
    <property type="entry name" value="HIT-like"/>
</dbReference>
<dbReference type="Gene3D" id="3.30.428.10">
    <property type="entry name" value="HIT-like"/>
    <property type="match status" value="1"/>
</dbReference>
<dbReference type="Proteomes" id="UP000554144">
    <property type="component" value="Unassembled WGS sequence"/>
</dbReference>
<dbReference type="RefSeq" id="WP_130037678.1">
    <property type="nucleotide sequence ID" value="NZ_JACCEV010000001.1"/>
</dbReference>
<evidence type="ECO:0000256" key="1">
    <source>
        <dbReference type="PROSITE-ProRule" id="PRU00464"/>
    </source>
</evidence>